<keyword evidence="3" id="KW-1185">Reference proteome</keyword>
<dbReference type="InterPro" id="IPR003347">
    <property type="entry name" value="JmjC_dom"/>
</dbReference>
<dbReference type="RefSeq" id="WP_069094776.1">
    <property type="nucleotide sequence ID" value="NZ_MASI01000003.1"/>
</dbReference>
<dbReference type="Proteomes" id="UP000095087">
    <property type="component" value="Unassembled WGS sequence"/>
</dbReference>
<dbReference type="InterPro" id="IPR041667">
    <property type="entry name" value="Cupin_8"/>
</dbReference>
<dbReference type="PANTHER" id="PTHR12461">
    <property type="entry name" value="HYPOXIA-INDUCIBLE FACTOR 1 ALPHA INHIBITOR-RELATED"/>
    <property type="match status" value="1"/>
</dbReference>
<feature type="domain" description="JmjC" evidence="1">
    <location>
        <begin position="96"/>
        <end position="247"/>
    </location>
</feature>
<dbReference type="AlphaFoldDB" id="A0A1E2RZ73"/>
<comment type="caution">
    <text evidence="2">The sequence shown here is derived from an EMBL/GenBank/DDBJ whole genome shotgun (WGS) entry which is preliminary data.</text>
</comment>
<dbReference type="SUPFAM" id="SSF51197">
    <property type="entry name" value="Clavaminate synthase-like"/>
    <property type="match status" value="1"/>
</dbReference>
<protein>
    <submittedName>
        <fullName evidence="2">Cupin superfamily protein</fullName>
    </submittedName>
</protein>
<dbReference type="PANTHER" id="PTHR12461:SF105">
    <property type="entry name" value="HYPOXIA-INDUCIBLE FACTOR 1-ALPHA INHIBITOR"/>
    <property type="match status" value="1"/>
</dbReference>
<dbReference type="SMART" id="SM00558">
    <property type="entry name" value="JmjC"/>
    <property type="match status" value="1"/>
</dbReference>
<gene>
    <name evidence="2" type="ORF">A7A08_01437</name>
</gene>
<evidence type="ECO:0000313" key="2">
    <source>
        <dbReference type="EMBL" id="ODA67405.1"/>
    </source>
</evidence>
<evidence type="ECO:0000259" key="1">
    <source>
        <dbReference type="PROSITE" id="PS51184"/>
    </source>
</evidence>
<dbReference type="EMBL" id="MASI01000003">
    <property type="protein sequence ID" value="ODA67405.1"/>
    <property type="molecule type" value="Genomic_DNA"/>
</dbReference>
<reference evidence="2 3" key="1">
    <citation type="submission" date="2016-07" db="EMBL/GenBank/DDBJ databases">
        <title>Draft genome sequence of Methyloligella halotolerans C2T (VKM B-2706T=CCUG 61687T=DSM 25045T), a halotolerant polyhydroxybutyrate accumulating methylotroph.</title>
        <authorList>
            <person name="Vasilenko O.V."/>
            <person name="Doronina N.V."/>
            <person name="Poroshina M.N."/>
            <person name="Tarlachkov S.V."/>
            <person name="Trotsenko Y.A."/>
        </authorList>
    </citation>
    <scope>NUCLEOTIDE SEQUENCE [LARGE SCALE GENOMIC DNA]</scope>
    <source>
        <strain evidence="2 3">VKM B-2706</strain>
    </source>
</reference>
<dbReference type="STRING" id="1177755.A7A08_01437"/>
<accession>A0A1E2RZ73</accession>
<dbReference type="OrthoDB" id="3776825at2"/>
<dbReference type="Pfam" id="PF13621">
    <property type="entry name" value="Cupin_8"/>
    <property type="match status" value="1"/>
</dbReference>
<dbReference type="Gene3D" id="2.60.120.650">
    <property type="entry name" value="Cupin"/>
    <property type="match status" value="1"/>
</dbReference>
<dbReference type="PROSITE" id="PS51184">
    <property type="entry name" value="JMJC"/>
    <property type="match status" value="1"/>
</dbReference>
<organism evidence="2 3">
    <name type="scientific">Methyloligella halotolerans</name>
    <dbReference type="NCBI Taxonomy" id="1177755"/>
    <lineage>
        <taxon>Bacteria</taxon>
        <taxon>Pseudomonadati</taxon>
        <taxon>Pseudomonadota</taxon>
        <taxon>Alphaproteobacteria</taxon>
        <taxon>Hyphomicrobiales</taxon>
        <taxon>Hyphomicrobiaceae</taxon>
        <taxon>Methyloligella</taxon>
    </lineage>
</organism>
<name>A0A1E2RZ73_9HYPH</name>
<sequence>MTDMLMAERSAFETLFPNKPFRITHNLENDPRLTLDAILELVRALPGDHIEYNSGQANVSQDPDATPLVDLPPEEIVKRVETAGAWMVLKKIEAHPAYKQLLEDALLSVAHAQGHATLKEAGFSNVEGFLFVSSPHSTTPFHIDSEDNFFVQIHGDKLFSIFDNKDRSLANEDQIEHCITKHRNVAFKDGFDDRAMHNDLKPGEGVFVPYLWPHYVKTKDSYSISVAITWKTQATKRRNQLYIANAMLRDRGFPQAAPGVHPAWDAAKMAFVATASAVASPLRKSEELRKLFRKIALGKNANYYYRGQKGEEGVAN</sequence>
<evidence type="ECO:0000313" key="3">
    <source>
        <dbReference type="Proteomes" id="UP000095087"/>
    </source>
</evidence>
<proteinExistence type="predicted"/>